<evidence type="ECO:0000256" key="1">
    <source>
        <dbReference type="ARBA" id="ARBA00006247"/>
    </source>
</evidence>
<comment type="caution">
    <text evidence="4">The sequence shown here is derived from an EMBL/GenBank/DDBJ whole genome shotgun (WGS) entry which is preliminary data.</text>
</comment>
<gene>
    <name evidence="4" type="ORF">NW755_005561</name>
</gene>
<dbReference type="InterPro" id="IPR011650">
    <property type="entry name" value="Peptidase_M20_dimer"/>
</dbReference>
<accession>A0A9W8V2I0</accession>
<dbReference type="GO" id="GO:0016805">
    <property type="term" value="F:dipeptidase activity"/>
    <property type="evidence" value="ECO:0007669"/>
    <property type="project" value="InterPro"/>
</dbReference>
<dbReference type="Proteomes" id="UP001152087">
    <property type="component" value="Unassembled WGS sequence"/>
</dbReference>
<dbReference type="EMBL" id="JAOQAV010000011">
    <property type="protein sequence ID" value="KAJ4190419.1"/>
    <property type="molecule type" value="Genomic_DNA"/>
</dbReference>
<dbReference type="InterPro" id="IPR017144">
    <property type="entry name" value="Xaa-Arg_dipeptidase"/>
</dbReference>
<dbReference type="InterPro" id="IPR036264">
    <property type="entry name" value="Bact_exopeptidase_dim_dom"/>
</dbReference>
<evidence type="ECO:0000256" key="2">
    <source>
        <dbReference type="PIRNR" id="PIRNR037226"/>
    </source>
</evidence>
<organism evidence="4 5">
    <name type="scientific">Fusarium falciforme</name>
    <dbReference type="NCBI Taxonomy" id="195108"/>
    <lineage>
        <taxon>Eukaryota</taxon>
        <taxon>Fungi</taxon>
        <taxon>Dikarya</taxon>
        <taxon>Ascomycota</taxon>
        <taxon>Pezizomycotina</taxon>
        <taxon>Sordariomycetes</taxon>
        <taxon>Hypocreomycetidae</taxon>
        <taxon>Hypocreales</taxon>
        <taxon>Nectriaceae</taxon>
        <taxon>Fusarium</taxon>
        <taxon>Fusarium solani species complex</taxon>
    </lineage>
</organism>
<dbReference type="PIRSF" id="PIRSF037226">
    <property type="entry name" value="Amidohydrolase_ACY1L2_prd"/>
    <property type="match status" value="1"/>
</dbReference>
<evidence type="ECO:0000259" key="3">
    <source>
        <dbReference type="Pfam" id="PF07687"/>
    </source>
</evidence>
<dbReference type="Pfam" id="PF01546">
    <property type="entry name" value="Peptidase_M20"/>
    <property type="match status" value="1"/>
</dbReference>
<keyword evidence="5" id="KW-1185">Reference proteome</keyword>
<dbReference type="InterPro" id="IPR052030">
    <property type="entry name" value="Peptidase_M20/M20A_hydrolases"/>
</dbReference>
<dbReference type="CDD" id="cd05672">
    <property type="entry name" value="M20_ACY1L2-like"/>
    <property type="match status" value="1"/>
</dbReference>
<dbReference type="PANTHER" id="PTHR30575">
    <property type="entry name" value="PEPTIDASE M20"/>
    <property type="match status" value="1"/>
</dbReference>
<dbReference type="AlphaFoldDB" id="A0A9W8V2I0"/>
<dbReference type="SUPFAM" id="SSF55031">
    <property type="entry name" value="Bacterial exopeptidase dimerisation domain"/>
    <property type="match status" value="1"/>
</dbReference>
<evidence type="ECO:0000313" key="5">
    <source>
        <dbReference type="Proteomes" id="UP001152087"/>
    </source>
</evidence>
<name>A0A9W8V2I0_9HYPO</name>
<dbReference type="InterPro" id="IPR017439">
    <property type="entry name" value="Amidohydrolase"/>
</dbReference>
<dbReference type="PANTHER" id="PTHR30575:SF0">
    <property type="entry name" value="XAA-ARG DIPEPTIDASE"/>
    <property type="match status" value="1"/>
</dbReference>
<dbReference type="NCBIfam" id="TIGR01891">
    <property type="entry name" value="amidohydrolases"/>
    <property type="match status" value="1"/>
</dbReference>
<feature type="domain" description="Peptidase M20 dimerisation" evidence="3">
    <location>
        <begin position="194"/>
        <end position="281"/>
    </location>
</feature>
<protein>
    <recommendedName>
        <fullName evidence="2">Peptidase M20 domain-containing protein 2</fullName>
    </recommendedName>
</protein>
<dbReference type="Pfam" id="PF07687">
    <property type="entry name" value="M20_dimer"/>
    <property type="match status" value="1"/>
</dbReference>
<dbReference type="SUPFAM" id="SSF53187">
    <property type="entry name" value="Zn-dependent exopeptidases"/>
    <property type="match status" value="1"/>
</dbReference>
<evidence type="ECO:0000313" key="4">
    <source>
        <dbReference type="EMBL" id="KAJ4190419.1"/>
    </source>
</evidence>
<comment type="similarity">
    <text evidence="1 2">Belongs to the peptidase M20A family.</text>
</comment>
<reference evidence="4" key="1">
    <citation type="submission" date="2022-09" db="EMBL/GenBank/DDBJ databases">
        <title>Fusarium specimens isolated from Avocado Roots.</title>
        <authorList>
            <person name="Stajich J."/>
            <person name="Roper C."/>
            <person name="Heimlech-Rivalta G."/>
        </authorList>
    </citation>
    <scope>NUCLEOTIDE SEQUENCE</scope>
    <source>
        <strain evidence="4">A02</strain>
    </source>
</reference>
<dbReference type="Gene3D" id="3.40.630.10">
    <property type="entry name" value="Zn peptidases"/>
    <property type="match status" value="1"/>
</dbReference>
<sequence length="416" mass="44662">MTVKITPNPDLDEVRQAIADYIQELSDKLWTLNKQIHDEPEIAFEEFKAQQHTSAFLESQGHRVQRGAYNLPTAFESTHGTGGRCVNFNAEYDALPGLGHACGHNLIATAGVAAYLALSFVMDKYGIKGRTQLLGTPAEEDGGGKVLLLDAGAYKDADVSLMIHPMIEADYQHQGTFGSAGPSSIAVTDLVAEYKGSSAHAAANPWDGINALDALVASYNNISMLRQQIKPDERIHGCIMEAPRFTNAIPDYTQVKYTIRSASMKSLGKLTGRVRSCIEAAATATGCEVAVKENFAYADLWVNQPLCSLFKQQMDTLGVPISMPSEGETIGGSTDMGNVSQAVPGLHGIIGIPTPPGASMHNRTFAEAAGTVEAHERILEAAKAMAVTGWSILVDDSLFARVRKDFQKGTSKSCKT</sequence>
<dbReference type="FunFam" id="3.30.70.360:FF:000004">
    <property type="entry name" value="Peptidase M20 domain-containing protein 2"/>
    <property type="match status" value="1"/>
</dbReference>
<proteinExistence type="inferred from homology"/>
<dbReference type="InterPro" id="IPR002933">
    <property type="entry name" value="Peptidase_M20"/>
</dbReference>
<dbReference type="Gene3D" id="3.30.70.360">
    <property type="match status" value="1"/>
</dbReference>